<accession>S9WCT3</accession>
<comment type="similarity">
    <text evidence="1">Belongs to the ClpX chaperone family. HslU subfamily.</text>
</comment>
<dbReference type="InterPro" id="IPR004491">
    <property type="entry name" value="HslU"/>
</dbReference>
<evidence type="ECO:0000256" key="1">
    <source>
        <dbReference type="ARBA" id="ARBA00009771"/>
    </source>
</evidence>
<dbReference type="Gene3D" id="3.40.50.300">
    <property type="entry name" value="P-loop containing nucleotide triphosphate hydrolases"/>
    <property type="match status" value="2"/>
</dbReference>
<keyword evidence="2" id="KW-0547">Nucleotide-binding</keyword>
<dbReference type="EMBL" id="ATMH01001886">
    <property type="protein sequence ID" value="EPY33880.1"/>
    <property type="molecule type" value="Genomic_DNA"/>
</dbReference>
<dbReference type="OrthoDB" id="1721884at2759"/>
<dbReference type="SMART" id="SM01086">
    <property type="entry name" value="ClpB_D2-small"/>
    <property type="match status" value="1"/>
</dbReference>
<dbReference type="SMART" id="SM00382">
    <property type="entry name" value="AAA"/>
    <property type="match status" value="1"/>
</dbReference>
<evidence type="ECO:0000256" key="2">
    <source>
        <dbReference type="ARBA" id="ARBA00022741"/>
    </source>
</evidence>
<dbReference type="InterPro" id="IPR003959">
    <property type="entry name" value="ATPase_AAA_core"/>
</dbReference>
<keyword evidence="3 7" id="KW-0067">ATP-binding</keyword>
<dbReference type="GO" id="GO:0051603">
    <property type="term" value="P:proteolysis involved in protein catabolic process"/>
    <property type="evidence" value="ECO:0007669"/>
    <property type="project" value="TreeGrafter"/>
</dbReference>
<keyword evidence="7" id="KW-0378">Hydrolase</keyword>
<reference evidence="7 8" key="1">
    <citation type="journal article" date="2013" name="PLoS ONE">
        <title>Predicting the Proteins of Angomonas deanei, Strigomonas culicis and Their Respective Endosymbionts Reveals New Aspects of the Trypanosomatidae Family.</title>
        <authorList>
            <person name="Motta M.C."/>
            <person name="Martins A.C."/>
            <person name="de Souza S.S."/>
            <person name="Catta-Preta C.M."/>
            <person name="Silva R."/>
            <person name="Klein C.C."/>
            <person name="de Almeida L.G."/>
            <person name="de Lima Cunha O."/>
            <person name="Ciapina L.P."/>
            <person name="Brocchi M."/>
            <person name="Colabardini A.C."/>
            <person name="de Araujo Lima B."/>
            <person name="Machado C.R."/>
            <person name="de Almeida Soares C.M."/>
            <person name="Probst C.M."/>
            <person name="de Menezes C.B."/>
            <person name="Thompson C.E."/>
            <person name="Bartholomeu D.C."/>
            <person name="Gradia D.F."/>
            <person name="Pavoni D.P."/>
            <person name="Grisard E.C."/>
            <person name="Fantinatti-Garboggini F."/>
            <person name="Marchini F.K."/>
            <person name="Rodrigues-Luiz G.F."/>
            <person name="Wagner G."/>
            <person name="Goldman G.H."/>
            <person name="Fietto J.L."/>
            <person name="Elias M.C."/>
            <person name="Goldman M.H."/>
            <person name="Sagot M.F."/>
            <person name="Pereira M."/>
            <person name="Stoco P.H."/>
            <person name="de Mendonca-Neto R.P."/>
            <person name="Teixeira S.M."/>
            <person name="Maciel T.E."/>
            <person name="de Oliveira Mendes T.A."/>
            <person name="Urmenyi T.P."/>
            <person name="de Souza W."/>
            <person name="Schenkman S."/>
            <person name="de Vasconcelos A.T."/>
        </authorList>
    </citation>
    <scope>NUCLEOTIDE SEQUENCE [LARGE SCALE GENOMIC DNA]</scope>
</reference>
<keyword evidence="7" id="KW-0645">Protease</keyword>
<protein>
    <submittedName>
        <fullName evidence="7">ATP-dependent HslUV protease ATP-binding protein subunit HslU</fullName>
    </submittedName>
</protein>
<dbReference type="Pfam" id="PF00004">
    <property type="entry name" value="AAA"/>
    <property type="match status" value="1"/>
</dbReference>
<dbReference type="InterPro" id="IPR003593">
    <property type="entry name" value="AAA+_ATPase"/>
</dbReference>
<dbReference type="FunFam" id="3.40.50.300:FF:001919">
    <property type="entry name" value="ATP-dependent protease ATPase subunit HslU1, putative"/>
    <property type="match status" value="1"/>
</dbReference>
<sequence>MKPRELMKELDRYIVGQSDAKKAVAVALRNRWRRHQVAEDIREEIAPKNILMIGPTGVGKTEIARRLAKLVDAPFVKVEATKFTEVGFHGRDVDSIIEDLYKASLTQTKQNIRRQHEEEAKVKAEDRILKALAGESDGGFRNHLRTGALDDIEVMVELQEKKEKPKSAAGGEGVFIALDMQSMMGNQSARTVKKVMKIKDAFPAVLQEELDKMMDTEDVTAEALRACQEDGIVVIDEIDKIVTAAGGYKGHQASAEGVQQDLLPLVEGTTVSTKANVQVKTDKILFICSGAFHSVKPADMLAELQGRLPIRVELQPLSKEDFYRIITEPKYNLIMQHKAMLATEGVDLVFQDDALWEIASMAAHINSTVQNIGARRLITITEKVVEEISFDGPERKGEQFVIDAAYVKKAVEPMAKKVDIKKFLL</sequence>
<dbReference type="GO" id="GO:0008233">
    <property type="term" value="F:peptidase activity"/>
    <property type="evidence" value="ECO:0007669"/>
    <property type="project" value="UniProtKB-KW"/>
</dbReference>
<dbReference type="NCBIfam" id="TIGR00390">
    <property type="entry name" value="hslU"/>
    <property type="match status" value="1"/>
</dbReference>
<dbReference type="Pfam" id="PF07724">
    <property type="entry name" value="AAA_2"/>
    <property type="match status" value="1"/>
</dbReference>
<dbReference type="Gene3D" id="1.10.8.60">
    <property type="match status" value="1"/>
</dbReference>
<dbReference type="FunFam" id="3.40.50.300:FF:000220">
    <property type="entry name" value="ATP-dependent protease ATPase subunit HslU"/>
    <property type="match status" value="1"/>
</dbReference>
<dbReference type="Proteomes" id="UP000015354">
    <property type="component" value="Unassembled WGS sequence"/>
</dbReference>
<dbReference type="PANTHER" id="PTHR48102:SF3">
    <property type="entry name" value="ATP-DEPENDENT PROTEASE ATPASE SUBUNIT HSLU"/>
    <property type="match status" value="1"/>
</dbReference>
<keyword evidence="4" id="KW-0143">Chaperone</keyword>
<dbReference type="SUPFAM" id="SSF52540">
    <property type="entry name" value="P-loop containing nucleoside triphosphate hydrolases"/>
    <property type="match status" value="1"/>
</dbReference>
<feature type="domain" description="Clp ATPase C-terminal" evidence="6">
    <location>
        <begin position="317"/>
        <end position="411"/>
    </location>
</feature>
<gene>
    <name evidence="7" type="ORF">STCU_01886</name>
</gene>
<dbReference type="GO" id="GO:0009376">
    <property type="term" value="C:HslUV protease complex"/>
    <property type="evidence" value="ECO:0007669"/>
    <property type="project" value="InterPro"/>
</dbReference>
<dbReference type="InterPro" id="IPR027417">
    <property type="entry name" value="P-loop_NTPase"/>
</dbReference>
<feature type="domain" description="AAA+ ATPase" evidence="5">
    <location>
        <begin position="46"/>
        <end position="318"/>
    </location>
</feature>
<proteinExistence type="inferred from homology"/>
<evidence type="ECO:0000259" key="5">
    <source>
        <dbReference type="SMART" id="SM00382"/>
    </source>
</evidence>
<organism evidence="7 8">
    <name type="scientific">Strigomonas culicis</name>
    <dbReference type="NCBI Taxonomy" id="28005"/>
    <lineage>
        <taxon>Eukaryota</taxon>
        <taxon>Discoba</taxon>
        <taxon>Euglenozoa</taxon>
        <taxon>Kinetoplastea</taxon>
        <taxon>Metakinetoplastina</taxon>
        <taxon>Trypanosomatida</taxon>
        <taxon>Trypanosomatidae</taxon>
        <taxon>Strigomonadinae</taxon>
        <taxon>Strigomonas</taxon>
    </lineage>
</organism>
<dbReference type="PANTHER" id="PTHR48102">
    <property type="entry name" value="ATP-DEPENDENT CLP PROTEASE ATP-BINDING SUBUNIT CLPX-LIKE, MITOCHONDRIAL-RELATED"/>
    <property type="match status" value="1"/>
</dbReference>
<dbReference type="GO" id="GO:0005524">
    <property type="term" value="F:ATP binding"/>
    <property type="evidence" value="ECO:0007669"/>
    <property type="project" value="UniProtKB-KW"/>
</dbReference>
<dbReference type="InterPro" id="IPR019489">
    <property type="entry name" value="Clp_ATPase_C"/>
</dbReference>
<dbReference type="NCBIfam" id="NF003544">
    <property type="entry name" value="PRK05201.1"/>
    <property type="match status" value="1"/>
</dbReference>
<comment type="caution">
    <text evidence="7">The sequence shown here is derived from an EMBL/GenBank/DDBJ whole genome shotgun (WGS) entry which is preliminary data.</text>
</comment>
<dbReference type="InterPro" id="IPR050052">
    <property type="entry name" value="ATP-dep_Clp_protease_ClpX"/>
</dbReference>
<evidence type="ECO:0000313" key="7">
    <source>
        <dbReference type="EMBL" id="EPY33880.1"/>
    </source>
</evidence>
<keyword evidence="8" id="KW-1185">Reference proteome</keyword>
<evidence type="ECO:0000256" key="3">
    <source>
        <dbReference type="ARBA" id="ARBA00022840"/>
    </source>
</evidence>
<evidence type="ECO:0000256" key="4">
    <source>
        <dbReference type="ARBA" id="ARBA00023186"/>
    </source>
</evidence>
<name>S9WCT3_9TRYP</name>
<evidence type="ECO:0000259" key="6">
    <source>
        <dbReference type="SMART" id="SM01086"/>
    </source>
</evidence>
<dbReference type="GO" id="GO:0016887">
    <property type="term" value="F:ATP hydrolysis activity"/>
    <property type="evidence" value="ECO:0007669"/>
    <property type="project" value="InterPro"/>
</dbReference>
<evidence type="ECO:0000313" key="8">
    <source>
        <dbReference type="Proteomes" id="UP000015354"/>
    </source>
</evidence>
<dbReference type="AlphaFoldDB" id="S9WCT3"/>